<name>A0A1J0AH73_9CYAN</name>
<protein>
    <recommendedName>
        <fullName evidence="1">DUF1995 domain-containing protein</fullName>
    </recommendedName>
</protein>
<proteinExistence type="predicted"/>
<sequence length="225" mass="24484">MSLPQTLPAAIAQAQTATQAALAQGETRLLVELWLPEVKPMPLVREFLPAFIAWGQTGRVVFSDAGGAALARRDWGTVPWRVETLREPHQPGDQGVVVVAPDPAEVAQVRTLVETAICPVVLLNPRLEDAGTVGIGYAGRRLRQEFLQTLVTAYHLRPVEGGAVLRIYPHPWQIWREDSAGNYTLAGELPHAPDGETISDTLNPRPTGGGDFWRGLGQLLRALRA</sequence>
<dbReference type="OrthoDB" id="482920at2"/>
<evidence type="ECO:0000313" key="3">
    <source>
        <dbReference type="Proteomes" id="UP000180235"/>
    </source>
</evidence>
<dbReference type="KEGG" id="glt:GlitD10_2903"/>
<evidence type="ECO:0000259" key="1">
    <source>
        <dbReference type="Pfam" id="PF09353"/>
    </source>
</evidence>
<evidence type="ECO:0000313" key="2">
    <source>
        <dbReference type="EMBL" id="APB35248.1"/>
    </source>
</evidence>
<keyword evidence="3" id="KW-1185">Reference proteome</keyword>
<dbReference type="InterPro" id="IPR053021">
    <property type="entry name" value="Chloroplast_ADK"/>
</dbReference>
<dbReference type="Proteomes" id="UP000180235">
    <property type="component" value="Chromosome"/>
</dbReference>
<feature type="domain" description="DUF1995" evidence="1">
    <location>
        <begin position="4"/>
        <end position="198"/>
    </location>
</feature>
<dbReference type="Pfam" id="PF09353">
    <property type="entry name" value="DUF1995"/>
    <property type="match status" value="1"/>
</dbReference>
<dbReference type="PANTHER" id="PTHR35509:SF1">
    <property type="entry name" value="DOMAIN PROTEIN, PUTATIVE (DUF1995)-RELATED"/>
    <property type="match status" value="1"/>
</dbReference>
<dbReference type="InterPro" id="IPR018962">
    <property type="entry name" value="DUF1995"/>
</dbReference>
<organism evidence="2 3">
    <name type="scientific">Gloeomargarita lithophora Alchichica-D10</name>
    <dbReference type="NCBI Taxonomy" id="1188229"/>
    <lineage>
        <taxon>Bacteria</taxon>
        <taxon>Bacillati</taxon>
        <taxon>Cyanobacteriota</taxon>
        <taxon>Cyanophyceae</taxon>
        <taxon>Gloeomargaritales</taxon>
        <taxon>Gloeomargaritaceae</taxon>
        <taxon>Gloeomargarita</taxon>
    </lineage>
</organism>
<dbReference type="PANTHER" id="PTHR35509">
    <property type="entry name" value="DOMAIN PROTEIN, PUTATIVE (DUF1995)-RELATED"/>
    <property type="match status" value="1"/>
</dbReference>
<accession>A0A1J0AH73</accession>
<dbReference type="AlphaFoldDB" id="A0A1J0AH73"/>
<gene>
    <name evidence="2" type="ORF">GlitD10_2903</name>
</gene>
<dbReference type="STRING" id="1188229.GlitD10_2903"/>
<dbReference type="RefSeq" id="WP_071455569.1">
    <property type="nucleotide sequence ID" value="NZ_CP017675.1"/>
</dbReference>
<reference evidence="2 3" key="1">
    <citation type="submission" date="2016-10" db="EMBL/GenBank/DDBJ databases">
        <title>Description of Gloeomargarita lithophora gen. nov., sp. nov., a thylakoid-bearing basal-branching cyanobacterium with intracellular carbonates, and proposal for Gloeomargaritales ord. nov.</title>
        <authorList>
            <person name="Moreira D."/>
            <person name="Tavera R."/>
            <person name="Benzerara K."/>
            <person name="Skouri-Panet F."/>
            <person name="Couradeau E."/>
            <person name="Gerard E."/>
            <person name="Loussert C."/>
            <person name="Novelo E."/>
            <person name="Zivanovic Y."/>
            <person name="Lopez-Garcia P."/>
        </authorList>
    </citation>
    <scope>NUCLEOTIDE SEQUENCE [LARGE SCALE GENOMIC DNA]</scope>
    <source>
        <strain evidence="2 3">D10</strain>
    </source>
</reference>
<dbReference type="EMBL" id="CP017675">
    <property type="protein sequence ID" value="APB35248.1"/>
    <property type="molecule type" value="Genomic_DNA"/>
</dbReference>